<sequence>MQMFMFICHIFLCYDVQWQPLENLLGQQTSSKDPNDQAGSRRKLIPGGYFHVSSYKVSSNTLILEGTNQTTLHIEAICSNRNSKSTLGKNWKRLHRHSIDLHDTLSELVDQHHIALTVAPLCVGNGGTLQAVFPSPLSISLCIFLDSSADQNQAGALTLQNIPSSTTNLVSNCLFDHCQQAGGTGNSNGGGALFVTNCPTLTLSSLQFRRCSAVSTNGHDLYLECGEFDPDLFEFCETTLPGESRFVVRYLDNQSYSDFSHLLTTPAEDTAVIGLSEEHTSSTATFTLTLWNAMTGDVLILLSNEGGTRTPETAEAPNIGRVLKFSFSDSDTSSFTGPVGETGLFQLPLADYKIVNSYLNGHLFSDKKVISASCELDSTGMGVDISLDGLNIPSGAYTITLNNTITFAETFTLNESGESNGRGTKSIGMLEDDLKENLVYAVTSVIGLEQPYTLIVPGGSFTVPEAAPILKASCRVGSGTNHAWIQLTGMNIAEGTYSVTLEEVEFSFGVTFTDARDDKGQKLSSEASVRLFGEGSKLTFNTEYTLKSVMDKSTSTPLDLLGIIIQFSTPPPTDRIFEIGQMAFTNNQKDEVSVSLSGADITNAECFIMTSPSSLLNGNKLSATFSDQSGTLVGQVYSATGNAVPLKFGQTYEIVSITRTNSQPILFVPLTFSVPIEPARIELTSSDLNGPKTSVIVTLTGRQLFSATMLVKLTNPNTNRVFTSSVSVVDETSCTVTFPVAQTEMDSALVFGGSYDVVSIESSDGKKTFVVNTGVKVSVPSAPIINSITSKLSPNCTHFEISFGGSSLPSTGSFVASISPPITLTLHSVDGVWTTGWLADGTEGMRMNTDYAVTKVADGNNEIILNKDTFTTALGPTLSSISSVTLKSGDLNSIVMSLDGARMPVSSIVESFDLIVVETGKSSEITDLLISGTTTIVDSDVTFDVPAEPVRIENATCRLNSARDRVIVTLIGRVLKAGEYSFTLTHIIAPNSRTITGSVNKDGVVECAHTVEESNPNRLIFGETYTLTSATLNAQPILFNSNIDILIPLPPQVTEAKIHPNAHNTAVTIELLGTDLAMMKEYAVTLRPSFSFVVMFTDTSRATLYTGWEMGKAEAGVDNVVMKVRDEVESGGVIVVGRGSVEVGGMFGQKGRIAISERATTTTKSESVFLVDGGEILLLDLNILVPSFNSVWGWRPEFVVGGKGTVILKDVEIAFQEGAKIGMGLVGLEEGRLIVNSLFVRNIEFCEGVRLISCLKGQNELSTEVTNLVVQNTTLSEGGILAFSSTEISSDMSMTASEIDRVRMSVGEGTDTALIAIRTARTRLTISKCVFFESGCELASGVKIGQALLITLCSSDRHETVQRVDLHSCLFVDCAGRDRSGEGGVVIRSGEGLSRVSLSGSWFEERSESTSPSSFERDAEERVVVTKRRMSWDGWKRGGVVVERGRTLPVIDRKGSSFSNCGLIVREMEVERARKRVTLKNEL</sequence>
<feature type="chain" id="PRO_5045201180" evidence="1">
    <location>
        <begin position="19"/>
        <end position="1483"/>
    </location>
</feature>
<comment type="caution">
    <text evidence="2">The sequence shown here is derived from an EMBL/GenBank/DDBJ whole genome shotgun (WGS) entry which is preliminary data.</text>
</comment>
<reference evidence="2 3" key="1">
    <citation type="journal article" date="2022" name="bioRxiv">
        <title>Genomics of Preaxostyla Flagellates Illuminates Evolutionary Transitions and the Path Towards Mitochondrial Loss.</title>
        <authorList>
            <person name="Novak L.V.F."/>
            <person name="Treitli S.C."/>
            <person name="Pyrih J."/>
            <person name="Halakuc P."/>
            <person name="Pipaliya S.V."/>
            <person name="Vacek V."/>
            <person name="Brzon O."/>
            <person name="Soukal P."/>
            <person name="Eme L."/>
            <person name="Dacks J.B."/>
            <person name="Karnkowska A."/>
            <person name="Elias M."/>
            <person name="Hampl V."/>
        </authorList>
    </citation>
    <scope>NUCLEOTIDE SEQUENCE [LARGE SCALE GENOMIC DNA]</scope>
    <source>
        <strain evidence="2">NAU3</strain>
        <tissue evidence="2">Gut</tissue>
    </source>
</reference>
<proteinExistence type="predicted"/>
<dbReference type="Proteomes" id="UP001281761">
    <property type="component" value="Unassembled WGS sequence"/>
</dbReference>
<evidence type="ECO:0000256" key="1">
    <source>
        <dbReference type="SAM" id="SignalP"/>
    </source>
</evidence>
<keyword evidence="1" id="KW-0732">Signal</keyword>
<evidence type="ECO:0000313" key="2">
    <source>
        <dbReference type="EMBL" id="KAK2956316.1"/>
    </source>
</evidence>
<gene>
    <name evidence="2" type="ORF">BLNAU_8683</name>
</gene>
<organism evidence="2 3">
    <name type="scientific">Blattamonas nauphoetae</name>
    <dbReference type="NCBI Taxonomy" id="2049346"/>
    <lineage>
        <taxon>Eukaryota</taxon>
        <taxon>Metamonada</taxon>
        <taxon>Preaxostyla</taxon>
        <taxon>Oxymonadida</taxon>
        <taxon>Blattamonas</taxon>
    </lineage>
</organism>
<keyword evidence="3" id="KW-1185">Reference proteome</keyword>
<accession>A0ABQ9XXW9</accession>
<name>A0ABQ9XXW9_9EUKA</name>
<protein>
    <submittedName>
        <fullName evidence="2">Uncharacterized protein</fullName>
    </submittedName>
</protein>
<evidence type="ECO:0000313" key="3">
    <source>
        <dbReference type="Proteomes" id="UP001281761"/>
    </source>
</evidence>
<dbReference type="EMBL" id="JARBJD010000057">
    <property type="protein sequence ID" value="KAK2956316.1"/>
    <property type="molecule type" value="Genomic_DNA"/>
</dbReference>
<feature type="signal peptide" evidence="1">
    <location>
        <begin position="1"/>
        <end position="18"/>
    </location>
</feature>